<organism evidence="1 2">
    <name type="scientific">Solanum commersonii</name>
    <name type="common">Commerson's wild potato</name>
    <name type="synonym">Commerson's nightshade</name>
    <dbReference type="NCBI Taxonomy" id="4109"/>
    <lineage>
        <taxon>Eukaryota</taxon>
        <taxon>Viridiplantae</taxon>
        <taxon>Streptophyta</taxon>
        <taxon>Embryophyta</taxon>
        <taxon>Tracheophyta</taxon>
        <taxon>Spermatophyta</taxon>
        <taxon>Magnoliopsida</taxon>
        <taxon>eudicotyledons</taxon>
        <taxon>Gunneridae</taxon>
        <taxon>Pentapetalae</taxon>
        <taxon>asterids</taxon>
        <taxon>lamiids</taxon>
        <taxon>Solanales</taxon>
        <taxon>Solanaceae</taxon>
        <taxon>Solanoideae</taxon>
        <taxon>Solaneae</taxon>
        <taxon>Solanum</taxon>
    </lineage>
</organism>
<evidence type="ECO:0000313" key="2">
    <source>
        <dbReference type="Proteomes" id="UP000824120"/>
    </source>
</evidence>
<sequence>MSVQEYRLKFTALSCYAPEMVVDMRNMMSLFVFLLSYLSNKKGKATMLIGHMNISRLMINVHQVERDKLKSLGYYASRKYGIRFQSPSYVKCGRTYTVECHDVSNCCFMSGANLSSVTPYVAMRFDITPEQHLELFNVSTHICESIRVKIVYHDCIISV</sequence>
<comment type="caution">
    <text evidence="1">The sequence shown here is derived from an EMBL/GenBank/DDBJ whole genome shotgun (WGS) entry which is preliminary data.</text>
</comment>
<evidence type="ECO:0000313" key="1">
    <source>
        <dbReference type="EMBL" id="KAG5609830.1"/>
    </source>
</evidence>
<dbReference type="AlphaFoldDB" id="A0A9J5ZG74"/>
<dbReference type="Proteomes" id="UP000824120">
    <property type="component" value="Chromosome 4"/>
</dbReference>
<name>A0A9J5ZG74_SOLCO</name>
<accession>A0A9J5ZG74</accession>
<proteinExistence type="predicted"/>
<keyword evidence="2" id="KW-1185">Reference proteome</keyword>
<gene>
    <name evidence="1" type="ORF">H5410_021111</name>
</gene>
<protein>
    <submittedName>
        <fullName evidence="1">Uncharacterized protein</fullName>
    </submittedName>
</protein>
<dbReference type="EMBL" id="JACXVP010000004">
    <property type="protein sequence ID" value="KAG5609830.1"/>
    <property type="molecule type" value="Genomic_DNA"/>
</dbReference>
<reference evidence="1 2" key="1">
    <citation type="submission" date="2020-09" db="EMBL/GenBank/DDBJ databases">
        <title>De no assembly of potato wild relative species, Solanum commersonii.</title>
        <authorList>
            <person name="Cho K."/>
        </authorList>
    </citation>
    <scope>NUCLEOTIDE SEQUENCE [LARGE SCALE GENOMIC DNA]</scope>
    <source>
        <strain evidence="1">LZ3.2</strain>
        <tissue evidence="1">Leaf</tissue>
    </source>
</reference>